<organism evidence="1 2">
    <name type="scientific">Chenopodium quinoa</name>
    <name type="common">Quinoa</name>
    <dbReference type="NCBI Taxonomy" id="63459"/>
    <lineage>
        <taxon>Eukaryota</taxon>
        <taxon>Viridiplantae</taxon>
        <taxon>Streptophyta</taxon>
        <taxon>Embryophyta</taxon>
        <taxon>Tracheophyta</taxon>
        <taxon>Spermatophyta</taxon>
        <taxon>Magnoliopsida</taxon>
        <taxon>eudicotyledons</taxon>
        <taxon>Gunneridae</taxon>
        <taxon>Pentapetalae</taxon>
        <taxon>Caryophyllales</taxon>
        <taxon>Chenopodiaceae</taxon>
        <taxon>Chenopodioideae</taxon>
        <taxon>Atripliceae</taxon>
        <taxon>Chenopodium</taxon>
    </lineage>
</organism>
<sequence>MAATQQVPAAVLSDENKATFEQLTAASKDKKVLDAKDEVITHGFIVNRHKNNVSLQILDQHNWSGNPVPSYPQTIVVSQDPIEFKHHGPLPEGSKGGVVYADGVDSTTRKWLVYVEAGPIGPVDWNVIEVRLDASGNSSVSVDPVFGGRAEAGNNGDIVVAWFSN</sequence>
<dbReference type="PANTHER" id="PTHR36482:SF6">
    <property type="entry name" value="JASMONATE-INDUCED PROTEIN HOMOLOG"/>
    <property type="match status" value="1"/>
</dbReference>
<dbReference type="AlphaFoldDB" id="A0A803MTW9"/>
<accession>A0A803MTW9</accession>
<protein>
    <submittedName>
        <fullName evidence="1">Uncharacterized protein</fullName>
    </submittedName>
</protein>
<evidence type="ECO:0000313" key="2">
    <source>
        <dbReference type="Proteomes" id="UP000596660"/>
    </source>
</evidence>
<reference evidence="1" key="2">
    <citation type="submission" date="2021-03" db="UniProtKB">
        <authorList>
            <consortium name="EnsemblPlants"/>
        </authorList>
    </citation>
    <scope>IDENTIFICATION</scope>
</reference>
<evidence type="ECO:0000313" key="1">
    <source>
        <dbReference type="EnsemblPlants" id="AUR62035110-RA:cds"/>
    </source>
</evidence>
<dbReference type="PANTHER" id="PTHR36482">
    <property type="entry name" value="OSJNBA0024J22.15 PROTEIN"/>
    <property type="match status" value="1"/>
</dbReference>
<reference evidence="1" key="1">
    <citation type="journal article" date="2017" name="Nature">
        <title>The genome of Chenopodium quinoa.</title>
        <authorList>
            <person name="Jarvis D.E."/>
            <person name="Ho Y.S."/>
            <person name="Lightfoot D.J."/>
            <person name="Schmoeckel S.M."/>
            <person name="Li B."/>
            <person name="Borm T.J.A."/>
            <person name="Ohyanagi H."/>
            <person name="Mineta K."/>
            <person name="Michell C.T."/>
            <person name="Saber N."/>
            <person name="Kharbatia N.M."/>
            <person name="Rupper R.R."/>
            <person name="Sharp A.R."/>
            <person name="Dally N."/>
            <person name="Boughton B.A."/>
            <person name="Woo Y.H."/>
            <person name="Gao G."/>
            <person name="Schijlen E.G.W.M."/>
            <person name="Guo X."/>
            <person name="Momin A.A."/>
            <person name="Negrao S."/>
            <person name="Al-Babili S."/>
            <person name="Gehring C."/>
            <person name="Roessner U."/>
            <person name="Jung C."/>
            <person name="Murphy K."/>
            <person name="Arold S.T."/>
            <person name="Gojobori T."/>
            <person name="van der Linden C.G."/>
            <person name="van Loo E.N."/>
            <person name="Jellen E.N."/>
            <person name="Maughan P.J."/>
            <person name="Tester M."/>
        </authorList>
    </citation>
    <scope>NUCLEOTIDE SEQUENCE [LARGE SCALE GENOMIC DNA]</scope>
    <source>
        <strain evidence="1">cv. PI 614886</strain>
    </source>
</reference>
<keyword evidence="2" id="KW-1185">Reference proteome</keyword>
<dbReference type="InterPro" id="IPR053085">
    <property type="entry name" value="Jasmonate-induced_protein"/>
</dbReference>
<dbReference type="Gramene" id="AUR62035110-RA">
    <property type="protein sequence ID" value="AUR62035110-RA:cds"/>
    <property type="gene ID" value="AUR62035110"/>
</dbReference>
<name>A0A803MTW9_CHEQI</name>
<dbReference type="EnsemblPlants" id="AUR62035110-RA">
    <property type="protein sequence ID" value="AUR62035110-RA:cds"/>
    <property type="gene ID" value="AUR62035110"/>
</dbReference>
<proteinExistence type="predicted"/>
<dbReference type="Proteomes" id="UP000596660">
    <property type="component" value="Unplaced"/>
</dbReference>